<dbReference type="PANTHER" id="PTHR45786">
    <property type="entry name" value="DNA BINDING PROTEIN-LIKE"/>
    <property type="match status" value="1"/>
</dbReference>
<feature type="region of interest" description="Disordered" evidence="2">
    <location>
        <begin position="608"/>
        <end position="627"/>
    </location>
</feature>
<dbReference type="SUPFAM" id="SSF52540">
    <property type="entry name" value="P-loop containing nucleoside triphosphate hydrolases"/>
    <property type="match status" value="1"/>
</dbReference>
<dbReference type="Pfam" id="PF14214">
    <property type="entry name" value="Helitron_like_N"/>
    <property type="match status" value="1"/>
</dbReference>
<feature type="region of interest" description="Disordered" evidence="2">
    <location>
        <begin position="228"/>
        <end position="250"/>
    </location>
</feature>
<sequence>MASTPILTSKARSAIDKENILVHSTTKPNVTQGNPIPPAKRLRRNESVESQPKIQTPPSSFPSSSISQETHQSCLTPTLETTTKNTRFQSDGTRTNDFFSSRSNIQTPPSFLTTSSIPLSDTTNVWPSIRPHTQQSVRAPTFDSSKSRLTAKDKGKGKVVASGKRAKTNHAIKEPLVGVDGDGYSSEENDESIYRDYEGTSEEYGEQHYDCSSEESDIESKLRVNFHDKSKERDTVAPANSTTSSKGKNRYIDEGDATYKSDHCGAIMSYGEHTNRKRYARKPKFSMCCGHSQVQLPLLKESPDILKILLTEDDETSRYFRENIRVINIVFSFTSLGGKVDRSVQKGIGPHMFQLQGENYHLMGSLKPPEGEPKFGQLYIVDTENEIVNRAGTVRRISEIHPAYLALDYPLIFTYGEEGFTLGIKKRATDATAKLKRQAISMRQWYAFRLQERENECHTLLHSKSLFQQFLVDGYTTIESDRLFYLRINQKSLRSDSYDSIQQAENAGKTDMHEQGSRLLLPASFTRGPRYMKNMYLDAMAICRHIGFPDLFITFTCNPKWLEVTSYLQPRKLAAEDRPEILCRLFKIKLKSLMTDLTDKQLLGKTVSDNGASTEQTAPNAEPNEESKNEIKDFFNCRYVSASEGGWRIFKFPIHYRSTPVERIQFHLPGKQIIFLRMMTHTKKCPAESLSIIPCLWAGLNFASYDRQELKAAHDRDFPKLTDEQRKIYDEIYRGEICLNMASSGIASLLLPGGRTSHSRFGIPINPYEFSTCNLIPGTDQANLVKAASLIIWDEAPMMKRAILCPTNEDVNMINQHMLDKLLGDEKFYLSSDSIDSSDRFSKKDQALTPDFQHKIKASGLPNHSLRLKIGCPVMLLRNIDPIGGLMNGTRLQITEMYDFMIKAKVITWEKVGRIVLLPRLSITPSDKKPPFKMRRRRLPIDVAFAITINKSQGQSLSEVGLFLPRPVFSHGQLYVAISRVTSKKGLKILIVDDEGKPQRQTMNVVFKEIFSNL</sequence>
<dbReference type="InterPro" id="IPR049163">
    <property type="entry name" value="Pif1-like_2B_dom"/>
</dbReference>
<dbReference type="PANTHER" id="PTHR45786:SF66">
    <property type="entry name" value="HOOK MOTIF PROTEIN, PUTATIVE-RELATED"/>
    <property type="match status" value="1"/>
</dbReference>
<feature type="domain" description="DNA helicase Pif1-like 2B" evidence="5">
    <location>
        <begin position="851"/>
        <end position="896"/>
    </location>
</feature>
<comment type="catalytic activity">
    <reaction evidence="1">
        <text>ATP + H2O = ADP + phosphate + H(+)</text>
        <dbReference type="Rhea" id="RHEA:13065"/>
        <dbReference type="ChEBI" id="CHEBI:15377"/>
        <dbReference type="ChEBI" id="CHEBI:15378"/>
        <dbReference type="ChEBI" id="CHEBI:30616"/>
        <dbReference type="ChEBI" id="CHEBI:43474"/>
        <dbReference type="ChEBI" id="CHEBI:456216"/>
        <dbReference type="EC" id="5.6.2.3"/>
    </reaction>
</comment>
<reference evidence="6" key="1">
    <citation type="journal article" date="2014" name="Genome Biol.">
        <title>Transcriptome and methylome profiling reveals relics of genome dominance in the mesopolyploid Brassica oleracea.</title>
        <authorList>
            <person name="Parkin I.A."/>
            <person name="Koh C."/>
            <person name="Tang H."/>
            <person name="Robinson S.J."/>
            <person name="Kagale S."/>
            <person name="Clarke W.E."/>
            <person name="Town C.D."/>
            <person name="Nixon J."/>
            <person name="Krishnakumar V."/>
            <person name="Bidwell S.L."/>
            <person name="Denoeud F."/>
            <person name="Belcram H."/>
            <person name="Links M.G."/>
            <person name="Just J."/>
            <person name="Clarke C."/>
            <person name="Bender T."/>
            <person name="Huebert T."/>
            <person name="Mason A.S."/>
            <person name="Pires J.C."/>
            <person name="Barker G."/>
            <person name="Moore J."/>
            <person name="Walley P.G."/>
            <person name="Manoli S."/>
            <person name="Batley J."/>
            <person name="Edwards D."/>
            <person name="Nelson M.N."/>
            <person name="Wang X."/>
            <person name="Paterson A.H."/>
            <person name="King G."/>
            <person name="Bancroft I."/>
            <person name="Chalhoub B."/>
            <person name="Sharpe A.G."/>
        </authorList>
    </citation>
    <scope>NUCLEOTIDE SEQUENCE [LARGE SCALE GENOMIC DNA]</scope>
    <source>
        <strain evidence="6">cv. TO1000</strain>
    </source>
</reference>
<feature type="domain" description="DNA helicase Pif1-like DEAD-box helicase" evidence="3">
    <location>
        <begin position="734"/>
        <end position="824"/>
    </location>
</feature>
<proteinExistence type="inferred from homology"/>
<dbReference type="HOGENOM" id="CLU_001324_12_1_1"/>
<comment type="cofactor">
    <cofactor evidence="1">
        <name>Mg(2+)</name>
        <dbReference type="ChEBI" id="CHEBI:18420"/>
    </cofactor>
</comment>
<dbReference type="Pfam" id="PF21530">
    <property type="entry name" value="Pif1_2B_dom"/>
    <property type="match status" value="1"/>
</dbReference>
<feature type="region of interest" description="Disordered" evidence="2">
    <location>
        <begin position="87"/>
        <end position="116"/>
    </location>
</feature>
<dbReference type="InterPro" id="IPR025476">
    <property type="entry name" value="Helitron_helicase-like"/>
</dbReference>
<feature type="compositionally biased region" description="Polar residues" evidence="2">
    <location>
        <begin position="22"/>
        <end position="34"/>
    </location>
</feature>
<keyword evidence="1" id="KW-0233">DNA recombination</keyword>
<evidence type="ECO:0000313" key="7">
    <source>
        <dbReference type="Proteomes" id="UP000032141"/>
    </source>
</evidence>
<evidence type="ECO:0000259" key="5">
    <source>
        <dbReference type="Pfam" id="PF21530"/>
    </source>
</evidence>
<evidence type="ECO:0000256" key="1">
    <source>
        <dbReference type="RuleBase" id="RU363044"/>
    </source>
</evidence>
<protein>
    <recommendedName>
        <fullName evidence="1">ATP-dependent DNA helicase</fullName>
        <ecNumber evidence="1">5.6.2.3</ecNumber>
    </recommendedName>
</protein>
<dbReference type="GO" id="GO:0000723">
    <property type="term" value="P:telomere maintenance"/>
    <property type="evidence" value="ECO:0007669"/>
    <property type="project" value="InterPro"/>
</dbReference>
<accession>A0A0D2ZQK7</accession>
<keyword evidence="1" id="KW-0547">Nucleotide-binding</keyword>
<keyword evidence="1" id="KW-0378">Hydrolase</keyword>
<dbReference type="GO" id="GO:0006281">
    <property type="term" value="P:DNA repair"/>
    <property type="evidence" value="ECO:0007669"/>
    <property type="project" value="UniProtKB-KW"/>
</dbReference>
<dbReference type="GO" id="GO:0005524">
    <property type="term" value="F:ATP binding"/>
    <property type="evidence" value="ECO:0007669"/>
    <property type="project" value="UniProtKB-KW"/>
</dbReference>
<dbReference type="Proteomes" id="UP000032141">
    <property type="component" value="Unassembled WGS sequence"/>
</dbReference>
<dbReference type="Pfam" id="PF05970">
    <property type="entry name" value="PIF1"/>
    <property type="match status" value="1"/>
</dbReference>
<reference evidence="6" key="2">
    <citation type="submission" date="2015-06" db="UniProtKB">
        <authorList>
            <consortium name="EnsemblPlants"/>
        </authorList>
    </citation>
    <scope>IDENTIFICATION</scope>
</reference>
<keyword evidence="7" id="KW-1185">Reference proteome</keyword>
<feature type="region of interest" description="Disordered" evidence="2">
    <location>
        <begin position="18"/>
        <end position="74"/>
    </location>
</feature>
<dbReference type="eggNOG" id="KOG0987">
    <property type="taxonomic scope" value="Eukaryota"/>
</dbReference>
<dbReference type="OMA" id="WENHEDS"/>
<keyword evidence="1" id="KW-0347">Helicase</keyword>
<dbReference type="GO" id="GO:0016887">
    <property type="term" value="F:ATP hydrolysis activity"/>
    <property type="evidence" value="ECO:0007669"/>
    <property type="project" value="RHEA"/>
</dbReference>
<evidence type="ECO:0000259" key="4">
    <source>
        <dbReference type="Pfam" id="PF14214"/>
    </source>
</evidence>
<comment type="similarity">
    <text evidence="1">Belongs to the helicase family.</text>
</comment>
<feature type="compositionally biased region" description="Low complexity" evidence="2">
    <location>
        <begin position="57"/>
        <end position="67"/>
    </location>
</feature>
<feature type="region of interest" description="Disordered" evidence="2">
    <location>
        <begin position="133"/>
        <end position="165"/>
    </location>
</feature>
<feature type="compositionally biased region" description="Polar residues" evidence="2">
    <location>
        <begin position="133"/>
        <end position="148"/>
    </location>
</feature>
<name>A0A0D2ZQK7_BRAOL</name>
<dbReference type="EnsemblPlants" id="Bo00689s020.1">
    <property type="protein sequence ID" value="Bo00689s020.1"/>
    <property type="gene ID" value="Bo00689s020"/>
</dbReference>
<dbReference type="EC" id="5.6.2.3" evidence="1"/>
<evidence type="ECO:0000256" key="2">
    <source>
        <dbReference type="SAM" id="MobiDB-lite"/>
    </source>
</evidence>
<evidence type="ECO:0000313" key="6">
    <source>
        <dbReference type="EnsemblPlants" id="Bo00689s020.1"/>
    </source>
</evidence>
<keyword evidence="1" id="KW-0067">ATP-binding</keyword>
<organism evidence="6 7">
    <name type="scientific">Brassica oleracea var. oleracea</name>
    <dbReference type="NCBI Taxonomy" id="109376"/>
    <lineage>
        <taxon>Eukaryota</taxon>
        <taxon>Viridiplantae</taxon>
        <taxon>Streptophyta</taxon>
        <taxon>Embryophyta</taxon>
        <taxon>Tracheophyta</taxon>
        <taxon>Spermatophyta</taxon>
        <taxon>Magnoliopsida</taxon>
        <taxon>eudicotyledons</taxon>
        <taxon>Gunneridae</taxon>
        <taxon>Pentapetalae</taxon>
        <taxon>rosids</taxon>
        <taxon>malvids</taxon>
        <taxon>Brassicales</taxon>
        <taxon>Brassicaceae</taxon>
        <taxon>Brassiceae</taxon>
        <taxon>Brassica</taxon>
    </lineage>
</organism>
<dbReference type="InterPro" id="IPR027417">
    <property type="entry name" value="P-loop_NTPase"/>
</dbReference>
<dbReference type="Gene3D" id="3.40.50.300">
    <property type="entry name" value="P-loop containing nucleotide triphosphate hydrolases"/>
    <property type="match status" value="1"/>
</dbReference>
<keyword evidence="1" id="KW-0227">DNA damage</keyword>
<dbReference type="CDD" id="cd18809">
    <property type="entry name" value="SF1_C_RecD"/>
    <property type="match status" value="1"/>
</dbReference>
<dbReference type="AlphaFoldDB" id="A0A0D2ZQK7"/>
<evidence type="ECO:0000259" key="3">
    <source>
        <dbReference type="Pfam" id="PF05970"/>
    </source>
</evidence>
<feature type="compositionally biased region" description="Polar residues" evidence="2">
    <location>
        <begin position="608"/>
        <end position="619"/>
    </location>
</feature>
<dbReference type="GO" id="GO:0043139">
    <property type="term" value="F:5'-3' DNA helicase activity"/>
    <property type="evidence" value="ECO:0007669"/>
    <property type="project" value="UniProtKB-EC"/>
</dbReference>
<dbReference type="Gramene" id="Bo00689s020.1">
    <property type="protein sequence ID" value="Bo00689s020.1"/>
    <property type="gene ID" value="Bo00689s020"/>
</dbReference>
<keyword evidence="1" id="KW-0234">DNA repair</keyword>
<dbReference type="GO" id="GO:0006310">
    <property type="term" value="P:DNA recombination"/>
    <property type="evidence" value="ECO:0007669"/>
    <property type="project" value="UniProtKB-KW"/>
</dbReference>
<feature type="domain" description="Helitron helicase-like" evidence="4">
    <location>
        <begin position="445"/>
        <end position="607"/>
    </location>
</feature>
<dbReference type="InterPro" id="IPR010285">
    <property type="entry name" value="DNA_helicase_pif1-like_DEAD"/>
</dbReference>